<proteinExistence type="predicted"/>
<gene>
    <name evidence="1" type="ORF">MM415B04091_0011</name>
</gene>
<protein>
    <submittedName>
        <fullName evidence="1">Uncharacterized protein</fullName>
    </submittedName>
</protein>
<sequence length="71" mass="7864">MNQGAVKEEMQVIEHVNPPWGANGIRFSANFKGVIGRGKTEEEAIAHLLYLINQNSELTKELNNAVTKASR</sequence>
<name>A0A6M3LF46_9ZZZZ</name>
<reference evidence="1" key="1">
    <citation type="submission" date="2020-03" db="EMBL/GenBank/DDBJ databases">
        <title>The deep terrestrial virosphere.</title>
        <authorList>
            <person name="Holmfeldt K."/>
            <person name="Nilsson E."/>
            <person name="Simone D."/>
            <person name="Lopez-Fernandez M."/>
            <person name="Wu X."/>
            <person name="de Brujin I."/>
            <person name="Lundin D."/>
            <person name="Andersson A."/>
            <person name="Bertilsson S."/>
            <person name="Dopson M."/>
        </authorList>
    </citation>
    <scope>NUCLEOTIDE SEQUENCE</scope>
    <source>
        <strain evidence="1">MM415B04091</strain>
    </source>
</reference>
<dbReference type="EMBL" id="MT143183">
    <property type="protein sequence ID" value="QJA93867.1"/>
    <property type="molecule type" value="Genomic_DNA"/>
</dbReference>
<dbReference type="AlphaFoldDB" id="A0A6M3LF46"/>
<organism evidence="1">
    <name type="scientific">viral metagenome</name>
    <dbReference type="NCBI Taxonomy" id="1070528"/>
    <lineage>
        <taxon>unclassified sequences</taxon>
        <taxon>metagenomes</taxon>
        <taxon>organismal metagenomes</taxon>
    </lineage>
</organism>
<accession>A0A6M3LF46</accession>
<evidence type="ECO:0000313" key="1">
    <source>
        <dbReference type="EMBL" id="QJA93867.1"/>
    </source>
</evidence>